<organism evidence="1 2">
    <name type="scientific">Microbacterium amylolyticum</name>
    <dbReference type="NCBI Taxonomy" id="936337"/>
    <lineage>
        <taxon>Bacteria</taxon>
        <taxon>Bacillati</taxon>
        <taxon>Actinomycetota</taxon>
        <taxon>Actinomycetes</taxon>
        <taxon>Micrococcales</taxon>
        <taxon>Microbacteriaceae</taxon>
        <taxon>Microbacterium</taxon>
    </lineage>
</organism>
<name>A0ABS4ZGF3_9MICO</name>
<dbReference type="EMBL" id="JAGIOL010000001">
    <property type="protein sequence ID" value="MBP2436364.1"/>
    <property type="molecule type" value="Genomic_DNA"/>
</dbReference>
<keyword evidence="2" id="KW-1185">Reference proteome</keyword>
<proteinExistence type="predicted"/>
<reference evidence="1 2" key="1">
    <citation type="submission" date="2021-03" db="EMBL/GenBank/DDBJ databases">
        <title>Sequencing the genomes of 1000 actinobacteria strains.</title>
        <authorList>
            <person name="Klenk H.-P."/>
        </authorList>
    </citation>
    <scope>NUCLEOTIDE SEQUENCE [LARGE SCALE GENOMIC DNA]</scope>
    <source>
        <strain evidence="1 2">DSM 24221</strain>
    </source>
</reference>
<dbReference type="Proteomes" id="UP001519362">
    <property type="component" value="Unassembled WGS sequence"/>
</dbReference>
<comment type="caution">
    <text evidence="1">The sequence shown here is derived from an EMBL/GenBank/DDBJ whole genome shotgun (WGS) entry which is preliminary data.</text>
</comment>
<accession>A0ABS4ZGF3</accession>
<evidence type="ECO:0000313" key="2">
    <source>
        <dbReference type="Proteomes" id="UP001519362"/>
    </source>
</evidence>
<gene>
    <name evidence="1" type="ORF">JOF34_000950</name>
</gene>
<evidence type="ECO:0000313" key="1">
    <source>
        <dbReference type="EMBL" id="MBP2436364.1"/>
    </source>
</evidence>
<sequence>MLPGEIVTRGEGVAVAKAHRDHGGSVARPNRLCHTGETRVVYLSRRDRDHPVPIWRDRTNVLVFAQVTGCS</sequence>
<protein>
    <submittedName>
        <fullName evidence="1">Uncharacterized protein</fullName>
    </submittedName>
</protein>